<gene>
    <name evidence="2" type="ORF">I9080_002923</name>
</gene>
<dbReference type="InterPro" id="IPR011335">
    <property type="entry name" value="Restrct_endonuc-II-like"/>
</dbReference>
<name>A0A8H9UXW8_CLOPF</name>
<dbReference type="Gene3D" id="3.40.50.10130">
    <property type="match status" value="1"/>
</dbReference>
<protein>
    <submittedName>
        <fullName evidence="2">ERCC4-type nuclease</fullName>
    </submittedName>
</protein>
<reference evidence="2" key="2">
    <citation type="submission" date="2020-07" db="EMBL/GenBank/DDBJ databases">
        <authorList>
            <consortium name="NCBI Pathogen Detection Project"/>
        </authorList>
    </citation>
    <scope>NUCLEOTIDE SEQUENCE</scope>
    <source>
        <strain evidence="2">C8</strain>
    </source>
</reference>
<dbReference type="EMBL" id="DACTCB010000022">
    <property type="protein sequence ID" value="HAT4309079.1"/>
    <property type="molecule type" value="Genomic_DNA"/>
</dbReference>
<dbReference type="InterPro" id="IPR006166">
    <property type="entry name" value="ERCC4_domain"/>
</dbReference>
<dbReference type="AlphaFoldDB" id="A0A8H9UXW8"/>
<evidence type="ECO:0000313" key="2">
    <source>
        <dbReference type="EMBL" id="HAT4309079.1"/>
    </source>
</evidence>
<organism evidence="2">
    <name type="scientific">Clostridium perfringens</name>
    <dbReference type="NCBI Taxonomy" id="1502"/>
    <lineage>
        <taxon>Bacteria</taxon>
        <taxon>Bacillati</taxon>
        <taxon>Bacillota</taxon>
        <taxon>Clostridia</taxon>
        <taxon>Eubacteriales</taxon>
        <taxon>Clostridiaceae</taxon>
        <taxon>Clostridium</taxon>
    </lineage>
</organism>
<proteinExistence type="predicted"/>
<dbReference type="GO" id="GO:0004518">
    <property type="term" value="F:nuclease activity"/>
    <property type="evidence" value="ECO:0007669"/>
    <property type="project" value="InterPro"/>
</dbReference>
<dbReference type="GO" id="GO:0006259">
    <property type="term" value="P:DNA metabolic process"/>
    <property type="evidence" value="ECO:0007669"/>
    <property type="project" value="UniProtKB-ARBA"/>
</dbReference>
<evidence type="ECO:0000259" key="1">
    <source>
        <dbReference type="Pfam" id="PF02732"/>
    </source>
</evidence>
<reference evidence="2" key="1">
    <citation type="journal article" date="2018" name="Genome Biol.">
        <title>SKESA: strategic k-mer extension for scrupulous assemblies.</title>
        <authorList>
            <person name="Souvorov A."/>
            <person name="Agarwala R."/>
            <person name="Lipman D.J."/>
        </authorList>
    </citation>
    <scope>NUCLEOTIDE SEQUENCE</scope>
    <source>
        <strain evidence="2">C8</strain>
    </source>
</reference>
<dbReference type="Pfam" id="PF02732">
    <property type="entry name" value="ERCC4"/>
    <property type="match status" value="1"/>
</dbReference>
<dbReference type="GO" id="GO:0003677">
    <property type="term" value="F:DNA binding"/>
    <property type="evidence" value="ECO:0007669"/>
    <property type="project" value="InterPro"/>
</dbReference>
<feature type="domain" description="ERCC4" evidence="1">
    <location>
        <begin position="21"/>
        <end position="186"/>
    </location>
</feature>
<dbReference type="Proteomes" id="UP000859547">
    <property type="component" value="Unassembled WGS sequence"/>
</dbReference>
<dbReference type="SUPFAM" id="SSF52980">
    <property type="entry name" value="Restriction endonuclease-like"/>
    <property type="match status" value="1"/>
</dbReference>
<sequence>MRYKFTEKEVKEILKKIVVLVDTREQANKHILEFFDKKKIKWKSQKLDYGDYSCMLPAGSFEGQTRDIYFTNDTVVERKFCIDELAMNLKDQKTNLNEIKKETIEILGEEYLKKVLKCDYNRLKFELANMNRYQIEFFIFLEDENYDENIRHGKFRAKYDPATLYARLKALEREFKTVIRPTAEDKMGSEIYNTLKYGVRNVLIHKGLCADMSFEEMEAI</sequence>
<accession>A0A8H9UXW8</accession>
<comment type="caution">
    <text evidence="2">The sequence shown here is derived from an EMBL/GenBank/DDBJ whole genome shotgun (WGS) entry which is preliminary data.</text>
</comment>